<dbReference type="PANTHER" id="PTHR33395">
    <property type="entry name" value="TRANSCRIPTASE, PUTATIVE-RELATED-RELATED"/>
    <property type="match status" value="1"/>
</dbReference>
<organism evidence="1 2">
    <name type="scientific">Mycteria americana</name>
    <name type="common">Wood stork</name>
    <dbReference type="NCBI Taxonomy" id="33587"/>
    <lineage>
        <taxon>Eukaryota</taxon>
        <taxon>Metazoa</taxon>
        <taxon>Chordata</taxon>
        <taxon>Craniata</taxon>
        <taxon>Vertebrata</taxon>
        <taxon>Euteleostomi</taxon>
        <taxon>Archelosauria</taxon>
        <taxon>Archosauria</taxon>
        <taxon>Dinosauria</taxon>
        <taxon>Saurischia</taxon>
        <taxon>Theropoda</taxon>
        <taxon>Coelurosauria</taxon>
        <taxon>Aves</taxon>
        <taxon>Neognathae</taxon>
        <taxon>Neoaves</taxon>
        <taxon>Aequornithes</taxon>
        <taxon>Ciconiiformes</taxon>
        <taxon>Ciconiidae</taxon>
        <taxon>Mycteria</taxon>
    </lineage>
</organism>
<reference evidence="1 2" key="1">
    <citation type="journal article" date="2023" name="J. Hered.">
        <title>Chromosome-level genome of the wood stork (Mycteria americana) provides insight into avian chromosome evolution.</title>
        <authorList>
            <person name="Flamio R. Jr."/>
            <person name="Ramstad K.M."/>
        </authorList>
    </citation>
    <scope>NUCLEOTIDE SEQUENCE [LARGE SCALE GENOMIC DNA]</scope>
    <source>
        <strain evidence="1">JAX WOST 10</strain>
    </source>
</reference>
<protein>
    <submittedName>
        <fullName evidence="1">Uncharacterized protein</fullName>
    </submittedName>
</protein>
<dbReference type="GO" id="GO:0007508">
    <property type="term" value="P:larval heart development"/>
    <property type="evidence" value="ECO:0007669"/>
    <property type="project" value="TreeGrafter"/>
</dbReference>
<dbReference type="GO" id="GO:0031012">
    <property type="term" value="C:extracellular matrix"/>
    <property type="evidence" value="ECO:0007669"/>
    <property type="project" value="TreeGrafter"/>
</dbReference>
<accession>A0AAN7RHF3</accession>
<dbReference type="PANTHER" id="PTHR33395:SF22">
    <property type="entry name" value="REVERSE TRANSCRIPTASE DOMAIN-CONTAINING PROTEIN"/>
    <property type="match status" value="1"/>
</dbReference>
<keyword evidence="2" id="KW-1185">Reference proteome</keyword>
<sequence length="381" mass="42996">MRFNKAKCKVLHLGQDNPQHQYRLEDEGIESSPAKKDLGIPVDEKLDMSRQCVLAAQKANRILGCIKRSVASRSREVILPFYSALVRPHLEYCIQLWGPQHKKDMDLLEPWILEEPTSRCSEPDCEGFHGNHPWRAKELASAGSYSRTASWKHKNISILYKGKGRKRTRDHPGLTKTFWVCLKANEEAYRLWKGIQIAIEDYKNLARACRDAVRKAKAQLELKLAKDVKYNKKGFFRYVSSKQKHREDRGLLLNRAGKLVTTNADKAEILNTFFASVFIGIAGPQVTGSSSYSNACVVPPVAEEGLVCGLLQGLNPHKSMGQDGIHPRVLREVADIVAQGHSIIFEKLWRSGDIPDDWKRANVIPIYQKGPKEGPGKLQAH</sequence>
<comment type="caution">
    <text evidence="1">The sequence shown here is derived from an EMBL/GenBank/DDBJ whole genome shotgun (WGS) entry which is preliminary data.</text>
</comment>
<name>A0AAN7RHF3_MYCAM</name>
<gene>
    <name evidence="1" type="ORF">QYF61_012635</name>
</gene>
<dbReference type="GO" id="GO:0061343">
    <property type="term" value="P:cell adhesion involved in heart morphogenesis"/>
    <property type="evidence" value="ECO:0007669"/>
    <property type="project" value="TreeGrafter"/>
</dbReference>
<dbReference type="Proteomes" id="UP001333110">
    <property type="component" value="Unassembled WGS sequence"/>
</dbReference>
<dbReference type="PRINTS" id="PR01345">
    <property type="entry name" value="CERVTRCPTASE"/>
</dbReference>
<evidence type="ECO:0000313" key="2">
    <source>
        <dbReference type="Proteomes" id="UP001333110"/>
    </source>
</evidence>
<dbReference type="AlphaFoldDB" id="A0AAN7RHF3"/>
<proteinExistence type="predicted"/>
<dbReference type="EMBL" id="JAUNZN010000033">
    <property type="protein sequence ID" value="KAK4806914.1"/>
    <property type="molecule type" value="Genomic_DNA"/>
</dbReference>
<evidence type="ECO:0000313" key="1">
    <source>
        <dbReference type="EMBL" id="KAK4806914.1"/>
    </source>
</evidence>